<keyword evidence="3" id="KW-0238">DNA-binding</keyword>
<dbReference type="Proteomes" id="UP000229278">
    <property type="component" value="Unassembled WGS sequence"/>
</dbReference>
<gene>
    <name evidence="7" type="ORF">CSA09_05045</name>
</gene>
<dbReference type="EMBL" id="PDTV01000012">
    <property type="protein sequence ID" value="PIE82778.1"/>
    <property type="molecule type" value="Genomic_DNA"/>
</dbReference>
<dbReference type="PANTHER" id="PTHR30346:SF26">
    <property type="entry name" value="HYDROGEN PEROXIDE-INDUCIBLE GENES ACTIVATOR"/>
    <property type="match status" value="1"/>
</dbReference>
<keyword evidence="2" id="KW-0805">Transcription regulation</keyword>
<evidence type="ECO:0000256" key="5">
    <source>
        <dbReference type="ARBA" id="ARBA00023163"/>
    </source>
</evidence>
<proteinExistence type="inferred from homology"/>
<dbReference type="PROSITE" id="PS50931">
    <property type="entry name" value="HTH_LYSR"/>
    <property type="match status" value="1"/>
</dbReference>
<dbReference type="Pfam" id="PF03466">
    <property type="entry name" value="LysR_substrate"/>
    <property type="match status" value="1"/>
</dbReference>
<evidence type="ECO:0000256" key="1">
    <source>
        <dbReference type="ARBA" id="ARBA00009437"/>
    </source>
</evidence>
<accession>A0A2G6PE12</accession>
<dbReference type="FunFam" id="1.10.10.10:FF:000001">
    <property type="entry name" value="LysR family transcriptional regulator"/>
    <property type="match status" value="1"/>
</dbReference>
<evidence type="ECO:0000256" key="2">
    <source>
        <dbReference type="ARBA" id="ARBA00023015"/>
    </source>
</evidence>
<organism evidence="7 8">
    <name type="scientific">Candidatus Contendibacter odensensis</name>
    <dbReference type="NCBI Taxonomy" id="1400860"/>
    <lineage>
        <taxon>Bacteria</taxon>
        <taxon>Pseudomonadati</taxon>
        <taxon>Pseudomonadota</taxon>
        <taxon>Gammaproteobacteria</taxon>
        <taxon>Candidatus Competibacteraceae</taxon>
        <taxon>Candidatus Contendibacter</taxon>
    </lineage>
</organism>
<comment type="similarity">
    <text evidence="1">Belongs to the LysR transcriptional regulatory family.</text>
</comment>
<dbReference type="InterPro" id="IPR036388">
    <property type="entry name" value="WH-like_DNA-bd_sf"/>
</dbReference>
<evidence type="ECO:0000256" key="4">
    <source>
        <dbReference type="ARBA" id="ARBA00023159"/>
    </source>
</evidence>
<dbReference type="AlphaFoldDB" id="A0A2G6PE12"/>
<dbReference type="PANTHER" id="PTHR30346">
    <property type="entry name" value="TRANSCRIPTIONAL DUAL REGULATOR HCAR-RELATED"/>
    <property type="match status" value="1"/>
</dbReference>
<reference evidence="7 8" key="1">
    <citation type="submission" date="2017-10" db="EMBL/GenBank/DDBJ databases">
        <title>Novel microbial diversity and functional potential in the marine mammal oral microbiome.</title>
        <authorList>
            <person name="Dudek N.K."/>
            <person name="Sun C.L."/>
            <person name="Burstein D."/>
            <person name="Kantor R.S."/>
            <person name="Aliaga Goltsman D.S."/>
            <person name="Bik E.M."/>
            <person name="Thomas B.C."/>
            <person name="Banfield J.F."/>
            <person name="Relman D.A."/>
        </authorList>
    </citation>
    <scope>NUCLEOTIDE SEQUENCE [LARGE SCALE GENOMIC DNA]</scope>
    <source>
        <strain evidence="7">DOLJORAL78_50_517</strain>
    </source>
</reference>
<evidence type="ECO:0000313" key="8">
    <source>
        <dbReference type="Proteomes" id="UP000229278"/>
    </source>
</evidence>
<sequence>MTLNELRYIVAVARERHFGRAAEACYISQPTLSVAVRKLEEELKIILFERAPGEVSVTPMGQRIIEQAQRVLEETAALQQIAAQKKHDLVGMLRLGVIYTIGPYLLPHLIPRLHRRAPQMPLQIVENYTATLSEQLRAGELDVLILSLPFEESGMLTLPVYEEPFVVLTPVGHPLEQMTTIDAPTLAQQDLLLLGAGHCFRDQVLQFCPECRRLSVTLDNMQRTLEGSSLETIRLMVATGTGITVLPYTSVSGYAYPTDLLSIRPFVEPAPTRVVALVWRKSFPRQGTIQLLAEAIRACPLGESVQFLSGS</sequence>
<dbReference type="Gene3D" id="3.40.190.10">
    <property type="entry name" value="Periplasmic binding protein-like II"/>
    <property type="match status" value="2"/>
</dbReference>
<evidence type="ECO:0000259" key="6">
    <source>
        <dbReference type="PROSITE" id="PS50931"/>
    </source>
</evidence>
<dbReference type="InterPro" id="IPR005119">
    <property type="entry name" value="LysR_subst-bd"/>
</dbReference>
<dbReference type="InterPro" id="IPR000847">
    <property type="entry name" value="LysR_HTH_N"/>
</dbReference>
<feature type="domain" description="HTH lysR-type" evidence="6">
    <location>
        <begin position="1"/>
        <end position="58"/>
    </location>
</feature>
<dbReference type="GO" id="GO:0003700">
    <property type="term" value="F:DNA-binding transcription factor activity"/>
    <property type="evidence" value="ECO:0007669"/>
    <property type="project" value="InterPro"/>
</dbReference>
<protein>
    <submittedName>
        <fullName evidence="7">LysR family transcriptional regulator</fullName>
    </submittedName>
</protein>
<dbReference type="Pfam" id="PF00126">
    <property type="entry name" value="HTH_1"/>
    <property type="match status" value="1"/>
</dbReference>
<dbReference type="PRINTS" id="PR00039">
    <property type="entry name" value="HTHLYSR"/>
</dbReference>
<keyword evidence="4" id="KW-0010">Activator</keyword>
<dbReference type="CDD" id="cd08411">
    <property type="entry name" value="PBP2_OxyR"/>
    <property type="match status" value="1"/>
</dbReference>
<dbReference type="SUPFAM" id="SSF46785">
    <property type="entry name" value="Winged helix' DNA-binding domain"/>
    <property type="match status" value="1"/>
</dbReference>
<evidence type="ECO:0000256" key="3">
    <source>
        <dbReference type="ARBA" id="ARBA00023125"/>
    </source>
</evidence>
<dbReference type="InterPro" id="IPR036390">
    <property type="entry name" value="WH_DNA-bd_sf"/>
</dbReference>
<keyword evidence="5" id="KW-0804">Transcription</keyword>
<name>A0A2G6PE12_9GAMM</name>
<dbReference type="GO" id="GO:0003677">
    <property type="term" value="F:DNA binding"/>
    <property type="evidence" value="ECO:0007669"/>
    <property type="project" value="UniProtKB-KW"/>
</dbReference>
<dbReference type="GO" id="GO:0032993">
    <property type="term" value="C:protein-DNA complex"/>
    <property type="evidence" value="ECO:0007669"/>
    <property type="project" value="TreeGrafter"/>
</dbReference>
<comment type="caution">
    <text evidence="7">The sequence shown here is derived from an EMBL/GenBank/DDBJ whole genome shotgun (WGS) entry which is preliminary data.</text>
</comment>
<evidence type="ECO:0000313" key="7">
    <source>
        <dbReference type="EMBL" id="PIE82778.1"/>
    </source>
</evidence>
<dbReference type="SUPFAM" id="SSF53850">
    <property type="entry name" value="Periplasmic binding protein-like II"/>
    <property type="match status" value="1"/>
</dbReference>
<dbReference type="Gene3D" id="1.10.10.10">
    <property type="entry name" value="Winged helix-like DNA-binding domain superfamily/Winged helix DNA-binding domain"/>
    <property type="match status" value="1"/>
</dbReference>